<sequence length="159" mass="18779">MSHSEKVNISGIKTQEGLEYFRRLEKQNEWLDNQHIDACISIMCKWAHEHYPQLYKQKICILDTYFYLILLGLSHEMKPPSSNKTFKLTQVVLLEHLLEYAKGGSPPWGLQWHEVDLILVSCHFDDHWVVVHIYLLKWSMMLVDSSYSQRDVIKSNLCD</sequence>
<protein>
    <submittedName>
        <fullName evidence="6">Uncharacterized protein LOC108663881</fullName>
    </submittedName>
</protein>
<feature type="domain" description="Ubiquitin-like protease family profile" evidence="4">
    <location>
        <begin position="29"/>
        <end position="151"/>
    </location>
</feature>
<organism evidence="5 6">
    <name type="scientific">Theobroma cacao</name>
    <name type="common">Cacao</name>
    <name type="synonym">Cocoa</name>
    <dbReference type="NCBI Taxonomy" id="3641"/>
    <lineage>
        <taxon>Eukaryota</taxon>
        <taxon>Viridiplantae</taxon>
        <taxon>Streptophyta</taxon>
        <taxon>Embryophyta</taxon>
        <taxon>Tracheophyta</taxon>
        <taxon>Spermatophyta</taxon>
        <taxon>Magnoliopsida</taxon>
        <taxon>eudicotyledons</taxon>
        <taxon>Gunneridae</taxon>
        <taxon>Pentapetalae</taxon>
        <taxon>rosids</taxon>
        <taxon>malvids</taxon>
        <taxon>Malvales</taxon>
        <taxon>Malvaceae</taxon>
        <taxon>Byttnerioideae</taxon>
        <taxon>Theobroma</taxon>
    </lineage>
</organism>
<keyword evidence="2" id="KW-0645">Protease</keyword>
<dbReference type="Proteomes" id="UP000694886">
    <property type="component" value="Unplaced"/>
</dbReference>
<comment type="similarity">
    <text evidence="1">Belongs to the peptidase C48 family.</text>
</comment>
<accession>A0AB32X369</accession>
<dbReference type="InterPro" id="IPR038765">
    <property type="entry name" value="Papain-like_cys_pep_sf"/>
</dbReference>
<dbReference type="GO" id="GO:0008234">
    <property type="term" value="F:cysteine-type peptidase activity"/>
    <property type="evidence" value="ECO:0007669"/>
    <property type="project" value="InterPro"/>
</dbReference>
<dbReference type="Gene3D" id="3.40.395.10">
    <property type="entry name" value="Adenoviral Proteinase, Chain A"/>
    <property type="match status" value="1"/>
</dbReference>
<proteinExistence type="inferred from homology"/>
<dbReference type="InterPro" id="IPR003653">
    <property type="entry name" value="Peptidase_C48_C"/>
</dbReference>
<evidence type="ECO:0000256" key="1">
    <source>
        <dbReference type="ARBA" id="ARBA00005234"/>
    </source>
</evidence>
<dbReference type="SUPFAM" id="SSF54001">
    <property type="entry name" value="Cysteine proteinases"/>
    <property type="match status" value="1"/>
</dbReference>
<dbReference type="GeneID" id="108663881"/>
<evidence type="ECO:0000256" key="3">
    <source>
        <dbReference type="ARBA" id="ARBA00022801"/>
    </source>
</evidence>
<dbReference type="GO" id="GO:0006508">
    <property type="term" value="P:proteolysis"/>
    <property type="evidence" value="ECO:0007669"/>
    <property type="project" value="UniProtKB-KW"/>
</dbReference>
<evidence type="ECO:0000313" key="5">
    <source>
        <dbReference type="Proteomes" id="UP000694886"/>
    </source>
</evidence>
<reference evidence="6" key="1">
    <citation type="submission" date="2025-08" db="UniProtKB">
        <authorList>
            <consortium name="RefSeq"/>
        </authorList>
    </citation>
    <scope>IDENTIFICATION</scope>
</reference>
<dbReference type="AlphaFoldDB" id="A0AB32X369"/>
<dbReference type="Pfam" id="PF02902">
    <property type="entry name" value="Peptidase_C48"/>
    <property type="match status" value="1"/>
</dbReference>
<evidence type="ECO:0000256" key="2">
    <source>
        <dbReference type="ARBA" id="ARBA00022670"/>
    </source>
</evidence>
<gene>
    <name evidence="6" type="primary">LOC108663881</name>
</gene>
<evidence type="ECO:0000259" key="4">
    <source>
        <dbReference type="Pfam" id="PF02902"/>
    </source>
</evidence>
<dbReference type="RefSeq" id="XP_017985258.1">
    <property type="nucleotide sequence ID" value="XM_018129769.1"/>
</dbReference>
<evidence type="ECO:0000313" key="6">
    <source>
        <dbReference type="RefSeq" id="XP_017985258.1"/>
    </source>
</evidence>
<name>A0AB32X369_THECC</name>
<keyword evidence="3" id="KW-0378">Hydrolase</keyword>
<dbReference type="KEGG" id="tcc:108663881"/>